<proteinExistence type="predicted"/>
<dbReference type="RefSeq" id="WP_003754745.1">
    <property type="nucleotide sequence ID" value="NZ_CABKNG010000001.1"/>
</dbReference>
<dbReference type="PANTHER" id="PTHR37806">
    <property type="entry name" value="LMO0724 PROTEIN"/>
    <property type="match status" value="1"/>
</dbReference>
<sequence length="241" mass="26931">MQRLLKIVTICLLTYLAVSVQEDHFYVQASRTALGKAEKITRSPQNKVIDVSLVNQLTTPALYNGCEVAALSMLLQFQGKKVTKNELAKQLAYTPMHEGKWDGNPNQAFVGDITGKKPGLGVYHGPIYKLATKYLPKKHVHDISGSDFSKVAGLIEQGKPVWVITTTNFEAPKTWQKFHTKQGDLKVTFAMHSVVITGVDARYIYLNDPYGHKNRQVDKKAFIRSYKAMGKQAIYVDGMGK</sequence>
<dbReference type="InterPro" id="IPR039564">
    <property type="entry name" value="Peptidase_C39-like"/>
</dbReference>
<accession>A0A378MC22</accession>
<dbReference type="Pfam" id="PF13529">
    <property type="entry name" value="Peptidase_C39_2"/>
    <property type="match status" value="1"/>
</dbReference>
<dbReference type="Gene3D" id="3.90.70.10">
    <property type="entry name" value="Cysteine proteinases"/>
    <property type="match status" value="1"/>
</dbReference>
<feature type="domain" description="Peptidase C39-like" evidence="1">
    <location>
        <begin position="49"/>
        <end position="210"/>
    </location>
</feature>
<evidence type="ECO:0000313" key="2">
    <source>
        <dbReference type="EMBL" id="STY43917.1"/>
    </source>
</evidence>
<name>A0A378MC22_LISGR</name>
<dbReference type="InterPro" id="IPR016997">
    <property type="entry name" value="UCP032442"/>
</dbReference>
<protein>
    <submittedName>
        <fullName evidence="2">Uncharacterized protein conserved in bacteria</fullName>
    </submittedName>
</protein>
<evidence type="ECO:0000259" key="1">
    <source>
        <dbReference type="Pfam" id="PF13529"/>
    </source>
</evidence>
<dbReference type="PIRSF" id="PIRSF032442">
    <property type="entry name" value="UCP032442"/>
    <property type="match status" value="1"/>
</dbReference>
<reference evidence="2 3" key="1">
    <citation type="submission" date="2018-06" db="EMBL/GenBank/DDBJ databases">
        <authorList>
            <consortium name="Pathogen Informatics"/>
            <person name="Doyle S."/>
        </authorList>
    </citation>
    <scope>NUCLEOTIDE SEQUENCE [LARGE SCALE GENOMIC DNA]</scope>
    <source>
        <strain evidence="3">NCTC 10815</strain>
    </source>
</reference>
<dbReference type="PANTHER" id="PTHR37806:SF1">
    <property type="entry name" value="PEPTIDASE C39-LIKE DOMAIN-CONTAINING PROTEIN"/>
    <property type="match status" value="1"/>
</dbReference>
<organism evidence="2 3">
    <name type="scientific">Listeria grayi</name>
    <name type="common">Listeria murrayi</name>
    <dbReference type="NCBI Taxonomy" id="1641"/>
    <lineage>
        <taxon>Bacteria</taxon>
        <taxon>Bacillati</taxon>
        <taxon>Bacillota</taxon>
        <taxon>Bacilli</taxon>
        <taxon>Bacillales</taxon>
        <taxon>Listeriaceae</taxon>
        <taxon>Listeria</taxon>
    </lineage>
</organism>
<dbReference type="EMBL" id="UGPG01000001">
    <property type="protein sequence ID" value="STY43917.1"/>
    <property type="molecule type" value="Genomic_DNA"/>
</dbReference>
<evidence type="ECO:0000313" key="3">
    <source>
        <dbReference type="Proteomes" id="UP000254879"/>
    </source>
</evidence>
<dbReference type="Proteomes" id="UP000254879">
    <property type="component" value="Unassembled WGS sequence"/>
</dbReference>
<gene>
    <name evidence="2" type="ORF">NCTC10815_01226</name>
</gene>
<dbReference type="AlphaFoldDB" id="A0A378MC22"/>